<dbReference type="InterPro" id="IPR027304">
    <property type="entry name" value="Trigger_fact/SurA_dom_sf"/>
</dbReference>
<organism evidence="2 3">
    <name type="scientific">Thermoclostridium caenicola</name>
    <dbReference type="NCBI Taxonomy" id="659425"/>
    <lineage>
        <taxon>Bacteria</taxon>
        <taxon>Bacillati</taxon>
        <taxon>Bacillota</taxon>
        <taxon>Clostridia</taxon>
        <taxon>Eubacteriales</taxon>
        <taxon>Oscillospiraceae</taxon>
        <taxon>Thermoclostridium</taxon>
    </lineage>
</organism>
<keyword evidence="1" id="KW-0812">Transmembrane</keyword>
<dbReference type="EMBL" id="FQZP01000004">
    <property type="protein sequence ID" value="SHI57499.1"/>
    <property type="molecule type" value="Genomic_DNA"/>
</dbReference>
<dbReference type="PANTHER" id="PTHR47245">
    <property type="entry name" value="PEPTIDYLPROLYL ISOMERASE"/>
    <property type="match status" value="1"/>
</dbReference>
<dbReference type="GO" id="GO:0003755">
    <property type="term" value="F:peptidyl-prolyl cis-trans isomerase activity"/>
    <property type="evidence" value="ECO:0007669"/>
    <property type="project" value="InterPro"/>
</dbReference>
<evidence type="ECO:0000313" key="2">
    <source>
        <dbReference type="EMBL" id="SHI57499.1"/>
    </source>
</evidence>
<dbReference type="Gene3D" id="1.10.4030.10">
    <property type="entry name" value="Porin chaperone SurA, peptide-binding domain"/>
    <property type="match status" value="1"/>
</dbReference>
<dbReference type="PANTHER" id="PTHR47245:SF2">
    <property type="entry name" value="PEPTIDYL-PROLYL CIS-TRANS ISOMERASE HP_0175-RELATED"/>
    <property type="match status" value="1"/>
</dbReference>
<feature type="transmembrane region" description="Helical" evidence="1">
    <location>
        <begin position="24"/>
        <end position="45"/>
    </location>
</feature>
<protein>
    <submittedName>
        <fullName evidence="2">PPIC-type PPIASE domain-containing protein</fullName>
    </submittedName>
</protein>
<name>A0A1M6C916_9FIRM</name>
<evidence type="ECO:0000256" key="1">
    <source>
        <dbReference type="SAM" id="Phobius"/>
    </source>
</evidence>
<sequence length="383" mass="44819">MDKKRKNDQGSRKKKLIRTKREAMIIRTVTILILVIAAFLIWYLIDSRSYVATVAGRRIMKYEYEFLLRQQILKTEQDWGISGKSDAEKEQYWLKTEGGQNPWETAKNETLNTSKKYMIQLIKAKEMGITVDSSVRSEVNRTLLAYQQQLNASDSDFARWVEQSTGVTLDQYRKILERTKVNEKFRNEYIKQNYTPPEITEEEIRAEYEKNGELYDSADIRYVYLKKFDENGTTLPQDQIDAKMAKAMEVLEKIKKGEDMDTLIANYSEESSDDSDEERGKATVNSSSYLQLPYFKDLFDFALEGKAGDADIVDTDMVIFVVRIDKHTEFDDVKNTVKSYLEASKEAEWYNSELDKWSSDTRFNIIKNDVVYDAITYQNYRKK</sequence>
<evidence type="ECO:0000313" key="3">
    <source>
        <dbReference type="Proteomes" id="UP000324781"/>
    </source>
</evidence>
<dbReference type="AlphaFoldDB" id="A0A1M6C916"/>
<dbReference type="Proteomes" id="UP000324781">
    <property type="component" value="Unassembled WGS sequence"/>
</dbReference>
<keyword evidence="3" id="KW-1185">Reference proteome</keyword>
<reference evidence="2 3" key="1">
    <citation type="submission" date="2016-11" db="EMBL/GenBank/DDBJ databases">
        <authorList>
            <person name="Varghese N."/>
            <person name="Submissions S."/>
        </authorList>
    </citation>
    <scope>NUCLEOTIDE SEQUENCE [LARGE SCALE GENOMIC DNA]</scope>
    <source>
        <strain evidence="2 3">DSM 19027</strain>
    </source>
</reference>
<dbReference type="SUPFAM" id="SSF109998">
    <property type="entry name" value="Triger factor/SurA peptide-binding domain-like"/>
    <property type="match status" value="1"/>
</dbReference>
<keyword evidence="1" id="KW-1133">Transmembrane helix</keyword>
<dbReference type="Gene3D" id="3.10.50.40">
    <property type="match status" value="1"/>
</dbReference>
<dbReference type="InterPro" id="IPR046357">
    <property type="entry name" value="PPIase_dom_sf"/>
</dbReference>
<dbReference type="InterPro" id="IPR050245">
    <property type="entry name" value="PrsA_foldase"/>
</dbReference>
<gene>
    <name evidence="2" type="ORF">SAMN05444373_100491</name>
</gene>
<accession>A0A1M6C916</accession>
<dbReference type="RefSeq" id="WP_149677757.1">
    <property type="nucleotide sequence ID" value="NZ_DAONMB010000131.1"/>
</dbReference>
<proteinExistence type="predicted"/>
<keyword evidence="1" id="KW-0472">Membrane</keyword>